<evidence type="ECO:0008006" key="4">
    <source>
        <dbReference type="Google" id="ProtNLM"/>
    </source>
</evidence>
<dbReference type="EMBL" id="JACIBY010000006">
    <property type="protein sequence ID" value="MBB3839178.1"/>
    <property type="molecule type" value="Genomic_DNA"/>
</dbReference>
<reference evidence="2 3" key="1">
    <citation type="submission" date="2020-08" db="EMBL/GenBank/DDBJ databases">
        <title>Genomic Encyclopedia of Type Strains, Phase IV (KMG-IV): sequencing the most valuable type-strain genomes for metagenomic binning, comparative biology and taxonomic classification.</title>
        <authorList>
            <person name="Goeker M."/>
        </authorList>
    </citation>
    <scope>NUCLEOTIDE SEQUENCE [LARGE SCALE GENOMIC DNA]</scope>
    <source>
        <strain evidence="2 3">DSM 17976</strain>
    </source>
</reference>
<dbReference type="Gene3D" id="3.90.550.10">
    <property type="entry name" value="Spore Coat Polysaccharide Biosynthesis Protein SpsA, Chain A"/>
    <property type="match status" value="1"/>
</dbReference>
<organism evidence="2 3">
    <name type="scientific">Runella defluvii</name>
    <dbReference type="NCBI Taxonomy" id="370973"/>
    <lineage>
        <taxon>Bacteria</taxon>
        <taxon>Pseudomonadati</taxon>
        <taxon>Bacteroidota</taxon>
        <taxon>Cytophagia</taxon>
        <taxon>Cytophagales</taxon>
        <taxon>Spirosomataceae</taxon>
        <taxon>Runella</taxon>
    </lineage>
</organism>
<keyword evidence="1" id="KW-0732">Signal</keyword>
<proteinExistence type="predicted"/>
<comment type="caution">
    <text evidence="2">The sequence shown here is derived from an EMBL/GenBank/DDBJ whole genome shotgun (WGS) entry which is preliminary data.</text>
</comment>
<feature type="signal peptide" evidence="1">
    <location>
        <begin position="1"/>
        <end position="16"/>
    </location>
</feature>
<gene>
    <name evidence="2" type="ORF">FHS57_003184</name>
</gene>
<evidence type="ECO:0000256" key="1">
    <source>
        <dbReference type="SAM" id="SignalP"/>
    </source>
</evidence>
<keyword evidence="3" id="KW-1185">Reference proteome</keyword>
<dbReference type="RefSeq" id="WP_183975229.1">
    <property type="nucleotide sequence ID" value="NZ_JACIBY010000006.1"/>
</dbReference>
<evidence type="ECO:0000313" key="2">
    <source>
        <dbReference type="EMBL" id="MBB3839178.1"/>
    </source>
</evidence>
<feature type="chain" id="PRO_5031481356" description="Glycosyl transferase" evidence="1">
    <location>
        <begin position="17"/>
        <end position="325"/>
    </location>
</feature>
<dbReference type="SUPFAM" id="SSF53448">
    <property type="entry name" value="Nucleotide-diphospho-sugar transferases"/>
    <property type="match status" value="1"/>
</dbReference>
<evidence type="ECO:0000313" key="3">
    <source>
        <dbReference type="Proteomes" id="UP000541352"/>
    </source>
</evidence>
<name>A0A7W5ZKW5_9BACT</name>
<dbReference type="AlphaFoldDB" id="A0A7W5ZKW5"/>
<protein>
    <recommendedName>
        <fullName evidence="4">Glycosyl transferase</fullName>
    </recommendedName>
</protein>
<sequence>MRLAFTICTLSHLALAKTMADSLVKYNPDYRVVIGLFDKINDRDVSSVSAHTIVEINEQQVPDFHNLFNRYTVFELSCLAKPFMASWLFKTYPDVEKLLYFDADIRLFGDVAPIEKDLDNHSIVITPHVVTPITGEGVPHLRSFLNAGLYNGGFFALRRSEETARFLAWWEDRVWHEGYFNFAEGMNCDQLWLNYVPLFYPNALVSQHLGYNLAYWNMHERKVSQKNAGFWVNDTFPLVFFHFSGYRLSSPDNLSVHQDRFSFNARPDVKPLFDIYQKELTANNDAHFKSLPNAYHKPSYFYQKNKALRRVLINGCRRLLRLLDA</sequence>
<accession>A0A7W5ZKW5</accession>
<dbReference type="InterPro" id="IPR029044">
    <property type="entry name" value="Nucleotide-diphossugar_trans"/>
</dbReference>
<dbReference type="Proteomes" id="UP000541352">
    <property type="component" value="Unassembled WGS sequence"/>
</dbReference>